<keyword evidence="2 5" id="KW-0812">Transmembrane</keyword>
<dbReference type="RefSeq" id="WP_060822417.1">
    <property type="nucleotide sequence ID" value="NZ_LNJQ01000002.1"/>
</dbReference>
<name>A0ABR5T8P4_9BURK</name>
<proteinExistence type="predicted"/>
<accession>A0ABR5T8P4</accession>
<evidence type="ECO:0000313" key="7">
    <source>
        <dbReference type="Proteomes" id="UP000070255"/>
    </source>
</evidence>
<keyword evidence="7" id="KW-1185">Reference proteome</keyword>
<dbReference type="CDD" id="cd02432">
    <property type="entry name" value="Nodulin-21_like_1"/>
    <property type="match status" value="1"/>
</dbReference>
<keyword evidence="4 5" id="KW-0472">Membrane</keyword>
<evidence type="ECO:0000256" key="1">
    <source>
        <dbReference type="ARBA" id="ARBA00004127"/>
    </source>
</evidence>
<evidence type="ECO:0000313" key="6">
    <source>
        <dbReference type="EMBL" id="KWZ39892.1"/>
    </source>
</evidence>
<dbReference type="Proteomes" id="UP000070255">
    <property type="component" value="Unassembled WGS sequence"/>
</dbReference>
<sequence>MTSHTHRTHRSGWLRAAVLGANDGLLSMSSLMVGVAAARSHPREIVTAGVAGLVAGALSMGAGEYVSVSAQADIERADIDVERRALREDYEDELAELARIYAQRGLEPALARQVARQLMDHDALAAHLRDDVGISDALSARPVRAALTSCASFAAGAAGPLAAGFVAPQPRVIESVAGVALIALAVVGAVSARLGGAPAWRGALRVVAWGVLAMAGTGLVGALFGAVV</sequence>
<dbReference type="Pfam" id="PF01988">
    <property type="entry name" value="VIT1"/>
    <property type="match status" value="1"/>
</dbReference>
<evidence type="ECO:0008006" key="8">
    <source>
        <dbReference type="Google" id="ProtNLM"/>
    </source>
</evidence>
<organism evidence="6 7">
    <name type="scientific">Burkholderia savannae</name>
    <dbReference type="NCBI Taxonomy" id="1637837"/>
    <lineage>
        <taxon>Bacteria</taxon>
        <taxon>Pseudomonadati</taxon>
        <taxon>Pseudomonadota</taxon>
        <taxon>Betaproteobacteria</taxon>
        <taxon>Burkholderiales</taxon>
        <taxon>Burkholderiaceae</taxon>
        <taxon>Burkholderia</taxon>
        <taxon>pseudomallei group</taxon>
    </lineage>
</organism>
<evidence type="ECO:0000256" key="2">
    <source>
        <dbReference type="ARBA" id="ARBA00022692"/>
    </source>
</evidence>
<protein>
    <recommendedName>
        <fullName evidence="8">VIT family protein</fullName>
    </recommendedName>
</protein>
<comment type="subcellular location">
    <subcellularLocation>
        <location evidence="1">Endomembrane system</location>
        <topology evidence="1">Multi-pass membrane protein</topology>
    </subcellularLocation>
</comment>
<feature type="transmembrane region" description="Helical" evidence="5">
    <location>
        <begin position="12"/>
        <end position="33"/>
    </location>
</feature>
<evidence type="ECO:0000256" key="4">
    <source>
        <dbReference type="ARBA" id="ARBA00023136"/>
    </source>
</evidence>
<dbReference type="EMBL" id="LNJQ01000002">
    <property type="protein sequence ID" value="KWZ39892.1"/>
    <property type="molecule type" value="Genomic_DNA"/>
</dbReference>
<dbReference type="InterPro" id="IPR008217">
    <property type="entry name" value="Ccc1_fam"/>
</dbReference>
<feature type="transmembrane region" description="Helical" evidence="5">
    <location>
        <begin position="172"/>
        <end position="194"/>
    </location>
</feature>
<keyword evidence="3 5" id="KW-1133">Transmembrane helix</keyword>
<feature type="transmembrane region" description="Helical" evidence="5">
    <location>
        <begin position="45"/>
        <end position="66"/>
    </location>
</feature>
<evidence type="ECO:0000256" key="3">
    <source>
        <dbReference type="ARBA" id="ARBA00022989"/>
    </source>
</evidence>
<comment type="caution">
    <text evidence="6">The sequence shown here is derived from an EMBL/GenBank/DDBJ whole genome shotgun (WGS) entry which is preliminary data.</text>
</comment>
<feature type="transmembrane region" description="Helical" evidence="5">
    <location>
        <begin position="145"/>
        <end position="166"/>
    </location>
</feature>
<reference evidence="6 7" key="1">
    <citation type="submission" date="2015-11" db="EMBL/GenBank/DDBJ databases">
        <authorList>
            <person name="Sahl J."/>
            <person name="Wagner D."/>
            <person name="Keim P."/>
        </authorList>
    </citation>
    <scope>NUCLEOTIDE SEQUENCE [LARGE SCALE GENOMIC DNA]</scope>
    <source>
        <strain evidence="6 7">BDU18</strain>
    </source>
</reference>
<evidence type="ECO:0000256" key="5">
    <source>
        <dbReference type="SAM" id="Phobius"/>
    </source>
</evidence>
<dbReference type="PANTHER" id="PTHR31851">
    <property type="entry name" value="FE(2+)/MN(2+) TRANSPORTER PCL1"/>
    <property type="match status" value="1"/>
</dbReference>
<gene>
    <name evidence="6" type="ORF">WS72_18680</name>
</gene>
<feature type="transmembrane region" description="Helical" evidence="5">
    <location>
        <begin position="206"/>
        <end position="227"/>
    </location>
</feature>